<protein>
    <submittedName>
        <fullName evidence="1">Uncharacterized protein</fullName>
    </submittedName>
</protein>
<reference evidence="1" key="1">
    <citation type="submission" date="2018-02" db="EMBL/GenBank/DDBJ databases">
        <title>Rhizophora mucronata_Transcriptome.</title>
        <authorList>
            <person name="Meera S.P."/>
            <person name="Sreeshan A."/>
            <person name="Augustine A."/>
        </authorList>
    </citation>
    <scope>NUCLEOTIDE SEQUENCE</scope>
    <source>
        <tissue evidence="1">Leaf</tissue>
    </source>
</reference>
<sequence length="42" mass="4973">MEKPWKSTSQINNQLLYRLFNLAEPTIVGLIRCNVQHFKPMI</sequence>
<organism evidence="1">
    <name type="scientific">Rhizophora mucronata</name>
    <name type="common">Asiatic mangrove</name>
    <dbReference type="NCBI Taxonomy" id="61149"/>
    <lineage>
        <taxon>Eukaryota</taxon>
        <taxon>Viridiplantae</taxon>
        <taxon>Streptophyta</taxon>
        <taxon>Embryophyta</taxon>
        <taxon>Tracheophyta</taxon>
        <taxon>Spermatophyta</taxon>
        <taxon>Magnoliopsida</taxon>
        <taxon>eudicotyledons</taxon>
        <taxon>Gunneridae</taxon>
        <taxon>Pentapetalae</taxon>
        <taxon>rosids</taxon>
        <taxon>fabids</taxon>
        <taxon>Malpighiales</taxon>
        <taxon>Rhizophoraceae</taxon>
        <taxon>Rhizophora</taxon>
    </lineage>
</organism>
<dbReference type="AlphaFoldDB" id="A0A2P2PXL2"/>
<accession>A0A2P2PXL2</accession>
<proteinExistence type="predicted"/>
<dbReference type="EMBL" id="GGEC01078987">
    <property type="protein sequence ID" value="MBX59471.1"/>
    <property type="molecule type" value="Transcribed_RNA"/>
</dbReference>
<name>A0A2P2PXL2_RHIMU</name>
<evidence type="ECO:0000313" key="1">
    <source>
        <dbReference type="EMBL" id="MBX59471.1"/>
    </source>
</evidence>